<dbReference type="EMBL" id="CP157199">
    <property type="protein sequence ID" value="XBG62024.1"/>
    <property type="molecule type" value="Genomic_DNA"/>
</dbReference>
<proteinExistence type="predicted"/>
<evidence type="ECO:0000313" key="1">
    <source>
        <dbReference type="EMBL" id="XBG62024.1"/>
    </source>
</evidence>
<organism evidence="1">
    <name type="scientific">Pontimicrobium sp. SW4</name>
    <dbReference type="NCBI Taxonomy" id="3153519"/>
    <lineage>
        <taxon>Bacteria</taxon>
        <taxon>Pseudomonadati</taxon>
        <taxon>Bacteroidota</taxon>
        <taxon>Flavobacteriia</taxon>
        <taxon>Flavobacteriales</taxon>
        <taxon>Flavobacteriaceae</taxon>
        <taxon>Pontimicrobium</taxon>
    </lineage>
</organism>
<dbReference type="AlphaFoldDB" id="A0AAU7BVP4"/>
<name>A0AAU7BVP4_9FLAO</name>
<protein>
    <recommendedName>
        <fullName evidence="2">UDP-glycosyltransferase</fullName>
    </recommendedName>
</protein>
<reference evidence="1" key="1">
    <citation type="submission" date="2024-05" db="EMBL/GenBank/DDBJ databases">
        <title>Pontimicrobium maritimus sp. nov., isolated form sea water.</title>
        <authorList>
            <person name="Muhammad N."/>
            <person name="Vuong T.Q."/>
            <person name="Han H.L."/>
            <person name="Kim S.-G."/>
        </authorList>
    </citation>
    <scope>NUCLEOTIDE SEQUENCE</scope>
    <source>
        <strain evidence="1">SW4</strain>
    </source>
</reference>
<dbReference type="RefSeq" id="WP_347924956.1">
    <property type="nucleotide sequence ID" value="NZ_CP157199.1"/>
</dbReference>
<gene>
    <name evidence="1" type="ORF">ABGB03_03765</name>
</gene>
<accession>A0AAU7BVP4</accession>
<sequence>MKNKKVILVVPDGTGIRNYLFSQIIPNLIKQNCDLLIYHALSNEALNEVEKLHNITLTKRPIPKYKEIIKQKFLREAICFGRLNYNSRLENNLTVLTNWKRNYKGLKKSFYKVVEVFGKYIGKNYQRILIFEEKYQKSLLKSIESEVSFLKEYNPSVIFCTHQRAINAIPIFKAAEVLGIKTVGAIYSWDNLVKARLAIRTREYIVWSNYMRDELLRYYNEIGTTNIFITGTPQFELYKDVEIVRKEDFFSTYGLDLNKTTICFSGDDELTSPHDPKYLEDFVSSIKESSLNGKVQIVFRRSPVDLSGRYNNIIKENKDLIFSIEPKWSNTQKQWTQLFPYFEDVELLANICKHCDLVINVGSTMAHDFAVFDNAAAYINYDVILDENWSTKTIYNYQHFKSMPEKDVVYWINSKEDYIKVIEKTLKNKQSLGKQWLETINCFDTNSAQAITQLLLN</sequence>
<dbReference type="SUPFAM" id="SSF53756">
    <property type="entry name" value="UDP-Glycosyltransferase/glycogen phosphorylase"/>
    <property type="match status" value="1"/>
</dbReference>
<evidence type="ECO:0008006" key="2">
    <source>
        <dbReference type="Google" id="ProtNLM"/>
    </source>
</evidence>